<sequence length="155" mass="18013">MPVPHYGVWACRPTRYKAERHGVYTPHIELLFTDDSSKIKRKAAINVKSNGKDSRLVFWVSRNFSHPITNQLSKLDQGFHLVQDSNSGEDRSHRHYRYSHYNLQNPDLEGLDFSRTEDLVDIQSGQVLWHDIPGRDNDILDNIRPILDDAIYNAE</sequence>
<gene>
    <name evidence="1" type="ORF">N7530_012668</name>
</gene>
<reference evidence="1" key="2">
    <citation type="journal article" date="2023" name="IMA Fungus">
        <title>Comparative genomic study of the Penicillium genus elucidates a diverse pangenome and 15 lateral gene transfer events.</title>
        <authorList>
            <person name="Petersen C."/>
            <person name="Sorensen T."/>
            <person name="Nielsen M.R."/>
            <person name="Sondergaard T.E."/>
            <person name="Sorensen J.L."/>
            <person name="Fitzpatrick D.A."/>
            <person name="Frisvad J.C."/>
            <person name="Nielsen K.L."/>
        </authorList>
    </citation>
    <scope>NUCLEOTIDE SEQUENCE</scope>
    <source>
        <strain evidence="1">IBT 17660</strain>
    </source>
</reference>
<reference evidence="1" key="1">
    <citation type="submission" date="2022-12" db="EMBL/GenBank/DDBJ databases">
        <authorList>
            <person name="Petersen C."/>
        </authorList>
    </citation>
    <scope>NUCLEOTIDE SEQUENCE</scope>
    <source>
        <strain evidence="1">IBT 17660</strain>
    </source>
</reference>
<evidence type="ECO:0000313" key="1">
    <source>
        <dbReference type="EMBL" id="KAJ5457394.1"/>
    </source>
</evidence>
<evidence type="ECO:0000313" key="2">
    <source>
        <dbReference type="Proteomes" id="UP001147760"/>
    </source>
</evidence>
<dbReference type="OrthoDB" id="2580841at2759"/>
<dbReference type="InterPro" id="IPR019268">
    <property type="entry name" value="DUF2278"/>
</dbReference>
<organism evidence="1 2">
    <name type="scientific">Penicillium desertorum</name>
    <dbReference type="NCBI Taxonomy" id="1303715"/>
    <lineage>
        <taxon>Eukaryota</taxon>
        <taxon>Fungi</taxon>
        <taxon>Dikarya</taxon>
        <taxon>Ascomycota</taxon>
        <taxon>Pezizomycotina</taxon>
        <taxon>Eurotiomycetes</taxon>
        <taxon>Eurotiomycetidae</taxon>
        <taxon>Eurotiales</taxon>
        <taxon>Aspergillaceae</taxon>
        <taxon>Penicillium</taxon>
    </lineage>
</organism>
<comment type="caution">
    <text evidence="1">The sequence shown here is derived from an EMBL/GenBank/DDBJ whole genome shotgun (WGS) entry which is preliminary data.</text>
</comment>
<dbReference type="AlphaFoldDB" id="A0A9X0BGY0"/>
<protein>
    <submittedName>
        <fullName evidence="1">Uncharacterized protein</fullName>
    </submittedName>
</protein>
<name>A0A9X0BGY0_9EURO</name>
<dbReference type="Pfam" id="PF10042">
    <property type="entry name" value="DUF2278"/>
    <property type="match status" value="1"/>
</dbReference>
<dbReference type="Proteomes" id="UP001147760">
    <property type="component" value="Unassembled WGS sequence"/>
</dbReference>
<keyword evidence="2" id="KW-1185">Reference proteome</keyword>
<accession>A0A9X0BGY0</accession>
<proteinExistence type="predicted"/>
<feature type="non-terminal residue" evidence="1">
    <location>
        <position position="155"/>
    </location>
</feature>
<dbReference type="EMBL" id="JAPWDO010000009">
    <property type="protein sequence ID" value="KAJ5457394.1"/>
    <property type="molecule type" value="Genomic_DNA"/>
</dbReference>